<accession>A0A6P8IAN0</accession>
<sequence length="400" mass="44398">MADLIRILLKASEKSAEIARTWIKQDELFSLLVEEKIGEAKNDRFVQDFKTLTDVLVQETIKHEILSQFTELNGYIYGEESNVFTNSKGSSITVEIKENPVATANHLRKVMNDNNSAATLLANIVHNNVTMVTEQDDENLKNIGFELDINNIGIWIDPIDGTAEYISRAQGKTENGILSKGLPCATVLIGVFNKSTGEALGGVINQPFSRYDQKNRTWRGQIIWGISKNHSLSDNNLKTQRSINNNNEDCSLNNCGNPFSVVISSSEDNELKEKLKATGIMMHEIAAVGFKLLNVIDETVNVYLLSKGSSFKWDTCAAHGILNSMGGGVVSFQTAVQIASECGFADSDLLKEKLKDSQLVYHKPDNELSEPGKMWSNSKGLIAFRNFKDLFIILKTLTVR</sequence>
<feature type="binding site" evidence="8">
    <location>
        <position position="157"/>
    </location>
    <ligand>
        <name>Mg(2+)</name>
        <dbReference type="ChEBI" id="CHEBI:18420"/>
        <label>1</label>
        <note>catalytic</note>
    </ligand>
</feature>
<feature type="binding site" evidence="8">
    <location>
        <position position="79"/>
    </location>
    <ligand>
        <name>Mg(2+)</name>
        <dbReference type="ChEBI" id="CHEBI:18420"/>
        <label>1</label>
        <note>catalytic</note>
    </ligand>
</feature>
<evidence type="ECO:0000256" key="7">
    <source>
        <dbReference type="ARBA" id="ARBA00044519"/>
    </source>
</evidence>
<keyword evidence="9" id="KW-1185">Reference proteome</keyword>
<dbReference type="InterPro" id="IPR020583">
    <property type="entry name" value="Inositol_monoP_metal-BS"/>
</dbReference>
<dbReference type="Gene3D" id="3.30.540.10">
    <property type="entry name" value="Fructose-1,6-Bisphosphatase, subunit A, domain 1"/>
    <property type="match status" value="1"/>
</dbReference>
<dbReference type="PROSITE" id="PS00629">
    <property type="entry name" value="IMP_1"/>
    <property type="match status" value="1"/>
</dbReference>
<comment type="catalytic activity">
    <reaction evidence="5">
        <text>1D-myo-inositol 1,3,4-trisphosphate + H2O = 1D-myo-inositol 3,4-bisphosphate + phosphate</text>
        <dbReference type="Rhea" id="RHEA:70319"/>
        <dbReference type="ChEBI" id="CHEBI:15377"/>
        <dbReference type="ChEBI" id="CHEBI:43474"/>
        <dbReference type="ChEBI" id="CHEBI:58414"/>
        <dbReference type="ChEBI" id="CHEBI:83241"/>
    </reaction>
    <physiologicalReaction direction="left-to-right" evidence="5">
        <dbReference type="Rhea" id="RHEA:70320"/>
    </physiologicalReaction>
</comment>
<evidence type="ECO:0000313" key="10">
    <source>
        <dbReference type="RefSeq" id="XP_031565218.1"/>
    </source>
</evidence>
<feature type="binding site" evidence="8">
    <location>
        <position position="160"/>
    </location>
    <ligand>
        <name>Mg(2+)</name>
        <dbReference type="ChEBI" id="CHEBI:18420"/>
        <label>1</label>
        <note>catalytic</note>
    </ligand>
</feature>
<evidence type="ECO:0000256" key="8">
    <source>
        <dbReference type="PIRSR" id="PIRSR600760-2"/>
    </source>
</evidence>
<comment type="similarity">
    <text evidence="1">Belongs to the inositol monophosphatase superfamily.</text>
</comment>
<reference evidence="10" key="1">
    <citation type="submission" date="2025-08" db="UniProtKB">
        <authorList>
            <consortium name="RefSeq"/>
        </authorList>
    </citation>
    <scope>IDENTIFICATION</scope>
    <source>
        <tissue evidence="10">Tentacle</tissue>
    </source>
</reference>
<proteinExistence type="inferred from homology"/>
<gene>
    <name evidence="10" type="primary">LOC116300482</name>
</gene>
<evidence type="ECO:0000256" key="1">
    <source>
        <dbReference type="ARBA" id="ARBA00009759"/>
    </source>
</evidence>
<comment type="catalytic activity">
    <reaction evidence="6">
        <text>1D-myo-inositol 1,4-bisphosphate + H2O = 1D-myo-inositol 4-phosphate + phosphate</text>
        <dbReference type="Rhea" id="RHEA:15553"/>
        <dbReference type="ChEBI" id="CHEBI:15377"/>
        <dbReference type="ChEBI" id="CHEBI:43474"/>
        <dbReference type="ChEBI" id="CHEBI:58282"/>
        <dbReference type="ChEBI" id="CHEBI:58469"/>
        <dbReference type="EC" id="3.1.3.57"/>
    </reaction>
    <physiologicalReaction direction="left-to-right" evidence="6">
        <dbReference type="Rhea" id="RHEA:15554"/>
    </physiologicalReaction>
</comment>
<evidence type="ECO:0000256" key="5">
    <source>
        <dbReference type="ARBA" id="ARBA00044465"/>
    </source>
</evidence>
<keyword evidence="3 8" id="KW-0479">Metal-binding</keyword>
<comment type="cofactor">
    <cofactor evidence="8">
        <name>Mg(2+)</name>
        <dbReference type="ChEBI" id="CHEBI:18420"/>
    </cofactor>
</comment>
<dbReference type="GO" id="GO:0046872">
    <property type="term" value="F:metal ion binding"/>
    <property type="evidence" value="ECO:0007669"/>
    <property type="project" value="UniProtKB-KW"/>
</dbReference>
<evidence type="ECO:0000256" key="3">
    <source>
        <dbReference type="ARBA" id="ARBA00022723"/>
    </source>
</evidence>
<dbReference type="Proteomes" id="UP000515163">
    <property type="component" value="Unplaced"/>
</dbReference>
<dbReference type="InterPro" id="IPR000760">
    <property type="entry name" value="Inositol_monophosphatase-like"/>
</dbReference>
<dbReference type="SUPFAM" id="SSF56655">
    <property type="entry name" value="Carbohydrate phosphatase"/>
    <property type="match status" value="1"/>
</dbReference>
<dbReference type="InParanoid" id="A0A6P8IAN0"/>
<dbReference type="PANTHER" id="PTHR43028">
    <property type="entry name" value="3'(2'),5'-BISPHOSPHATE NUCLEOTIDASE 1"/>
    <property type="match status" value="1"/>
</dbReference>
<evidence type="ECO:0000256" key="4">
    <source>
        <dbReference type="ARBA" id="ARBA00022842"/>
    </source>
</evidence>
<evidence type="ECO:0000256" key="6">
    <source>
        <dbReference type="ARBA" id="ARBA00044478"/>
    </source>
</evidence>
<dbReference type="FunCoup" id="A0A6P8IAN0">
    <property type="interactions" value="594"/>
</dbReference>
<protein>
    <recommendedName>
        <fullName evidence="7">inositol-1,4-bisphosphate 1-phosphatase</fullName>
        <ecNumber evidence="7">3.1.3.57</ecNumber>
    </recommendedName>
</protein>
<dbReference type="Gene3D" id="4.10.460.10">
    <property type="entry name" value="Inositol Polyphosphate 1-phosphatase, domain 1"/>
    <property type="match status" value="1"/>
</dbReference>
<evidence type="ECO:0000256" key="2">
    <source>
        <dbReference type="ARBA" id="ARBA00022671"/>
    </source>
</evidence>
<dbReference type="InterPro" id="IPR050725">
    <property type="entry name" value="CysQ/Inositol_MonoPase"/>
</dbReference>
<name>A0A6P8IAN0_ACTTE</name>
<dbReference type="Gene3D" id="3.40.190.80">
    <property type="match status" value="1"/>
</dbReference>
<evidence type="ECO:0000313" key="9">
    <source>
        <dbReference type="Proteomes" id="UP000515163"/>
    </source>
</evidence>
<organism evidence="9 10">
    <name type="scientific">Actinia tenebrosa</name>
    <name type="common">Australian red waratah sea anemone</name>
    <dbReference type="NCBI Taxonomy" id="6105"/>
    <lineage>
        <taxon>Eukaryota</taxon>
        <taxon>Metazoa</taxon>
        <taxon>Cnidaria</taxon>
        <taxon>Anthozoa</taxon>
        <taxon>Hexacorallia</taxon>
        <taxon>Actiniaria</taxon>
        <taxon>Actiniidae</taxon>
        <taxon>Actinia</taxon>
    </lineage>
</organism>
<dbReference type="GeneID" id="116300482"/>
<dbReference type="AlphaFoldDB" id="A0A6P8IAN0"/>
<feature type="binding site" evidence="8">
    <location>
        <position position="159"/>
    </location>
    <ligand>
        <name>Mg(2+)</name>
        <dbReference type="ChEBI" id="CHEBI:18420"/>
        <label>1</label>
        <note>catalytic</note>
    </ligand>
</feature>
<keyword evidence="4 8" id="KW-0460">Magnesium</keyword>
<dbReference type="KEGG" id="aten:116300482"/>
<dbReference type="Pfam" id="PF00459">
    <property type="entry name" value="Inositol_P"/>
    <property type="match status" value="1"/>
</dbReference>
<dbReference type="OrthoDB" id="9977309at2759"/>
<keyword evidence="2" id="KW-0452">Lithium</keyword>
<dbReference type="EC" id="3.1.3.57" evidence="7"/>
<feature type="binding site" evidence="8">
    <location>
        <position position="314"/>
    </location>
    <ligand>
        <name>Mg(2+)</name>
        <dbReference type="ChEBI" id="CHEBI:18420"/>
        <label>1</label>
        <note>catalytic</note>
    </ligand>
</feature>
<dbReference type="InterPro" id="IPR044897">
    <property type="entry name" value="INPP1_dom_1"/>
</dbReference>
<dbReference type="RefSeq" id="XP_031565218.1">
    <property type="nucleotide sequence ID" value="XM_031709358.1"/>
</dbReference>
<dbReference type="GO" id="GO:0004441">
    <property type="term" value="F:inositol-1,4-bisphosphate 1-phosphatase activity"/>
    <property type="evidence" value="ECO:0007669"/>
    <property type="project" value="UniProtKB-EC"/>
</dbReference>
<dbReference type="PANTHER" id="PTHR43028:SF3">
    <property type="entry name" value="INOSITOL POLYPHOSPHATE 1-PHOSPHATASE"/>
    <property type="match status" value="1"/>
</dbReference>